<dbReference type="SUPFAM" id="SSF53187">
    <property type="entry name" value="Zn-dependent exopeptidases"/>
    <property type="match status" value="1"/>
</dbReference>
<dbReference type="Pfam" id="PF05013">
    <property type="entry name" value="FGase"/>
    <property type="match status" value="1"/>
</dbReference>
<dbReference type="InterPro" id="IPR007709">
    <property type="entry name" value="N-FG_amidohydro"/>
</dbReference>
<dbReference type="OrthoDB" id="8716700at2"/>
<keyword evidence="2" id="KW-1185">Reference proteome</keyword>
<dbReference type="RefSeq" id="WP_101519028.1">
    <property type="nucleotide sequence ID" value="NZ_PKUS01000042.1"/>
</dbReference>
<evidence type="ECO:0008006" key="3">
    <source>
        <dbReference type="Google" id="ProtNLM"/>
    </source>
</evidence>
<sequence>MYPETILPIVAHIPHAGTQIPENVWDQFTVDRQTLWRELVTLTDWYTDELYGAPAITRCQTPINRLVVDLERYLDDDKEPKARAGQGVIYTHDCSGNRIRKPTTPDIRQSLIDQYYRPWHLQLDSMIAHQITRWGYCLLLDCHSFPNMPFANEPEEIRSRPDICIGTSAGNTPEWLLAHTIKYFGGLGYSVEVDFPYSGCLVPKSYHPNKRVPALMIEINRRLYIKDGLIETYRLRDIPEKLDKFNVLRKHVLDLMLFLVGVSDCAIEDRAKPPMI</sequence>
<evidence type="ECO:0000313" key="2">
    <source>
        <dbReference type="Proteomes" id="UP000235005"/>
    </source>
</evidence>
<name>A0A2N5WXE8_9GAMM</name>
<gene>
    <name evidence="1" type="ORF">C0039_19425</name>
</gene>
<dbReference type="Proteomes" id="UP000235005">
    <property type="component" value="Unassembled WGS sequence"/>
</dbReference>
<protein>
    <recommendedName>
        <fullName evidence="3">N-formylglutamate amidohydrolase</fullName>
    </recommendedName>
</protein>
<accession>A0A2N5WXE8</accession>
<reference evidence="1 2" key="1">
    <citation type="submission" date="2018-01" db="EMBL/GenBank/DDBJ databases">
        <title>The draft genome sequence of Halioglobus lutimaris HF004.</title>
        <authorList>
            <person name="Du Z.-J."/>
            <person name="Shi M.-J."/>
        </authorList>
    </citation>
    <scope>NUCLEOTIDE SEQUENCE [LARGE SCALE GENOMIC DNA]</scope>
    <source>
        <strain evidence="1 2">HF004</strain>
    </source>
</reference>
<dbReference type="AlphaFoldDB" id="A0A2N5WXE8"/>
<organism evidence="1 2">
    <name type="scientific">Pseudohalioglobus lutimaris</name>
    <dbReference type="NCBI Taxonomy" id="1737061"/>
    <lineage>
        <taxon>Bacteria</taxon>
        <taxon>Pseudomonadati</taxon>
        <taxon>Pseudomonadota</taxon>
        <taxon>Gammaproteobacteria</taxon>
        <taxon>Cellvibrionales</taxon>
        <taxon>Halieaceae</taxon>
        <taxon>Pseudohalioglobus</taxon>
    </lineage>
</organism>
<dbReference type="Gene3D" id="3.40.630.40">
    <property type="entry name" value="Zn-dependent exopeptidases"/>
    <property type="match status" value="1"/>
</dbReference>
<evidence type="ECO:0000313" key="1">
    <source>
        <dbReference type="EMBL" id="PLW66907.1"/>
    </source>
</evidence>
<comment type="caution">
    <text evidence="1">The sequence shown here is derived from an EMBL/GenBank/DDBJ whole genome shotgun (WGS) entry which is preliminary data.</text>
</comment>
<proteinExistence type="predicted"/>
<dbReference type="EMBL" id="PKUS01000042">
    <property type="protein sequence ID" value="PLW66907.1"/>
    <property type="molecule type" value="Genomic_DNA"/>
</dbReference>